<sequence length="204" mass="23644">MDISVSCDAIVTSFKAPASIRYYRGQKKKFIYFIALLLMSRRASLPFTPAPTENLPSDNDSMVPQFHHYYSSHPQLPQINGISRSLFPYYSFERKSSPLAQSILSKRHPANRAFIGLQWTPSSPTLNNCGFYPIAQRFISLPVRCSYVTNRYYHDNPQILPPKKYNFRRSAKSDLAHRFQKNSDYSNESTPSRGEIFLYKYLHI</sequence>
<dbReference type="Proteomes" id="UP000274756">
    <property type="component" value="Unassembled WGS sequence"/>
</dbReference>
<evidence type="ECO:0000313" key="1">
    <source>
        <dbReference type="EMBL" id="VDN57903.1"/>
    </source>
</evidence>
<reference evidence="1 3" key="2">
    <citation type="submission" date="2018-11" db="EMBL/GenBank/DDBJ databases">
        <authorList>
            <consortium name="Pathogen Informatics"/>
        </authorList>
    </citation>
    <scope>NUCLEOTIDE SEQUENCE [LARGE SCALE GENOMIC DNA]</scope>
</reference>
<evidence type="ECO:0000313" key="4">
    <source>
        <dbReference type="WBParaSite" id="DME_0000387101-mRNA-1"/>
    </source>
</evidence>
<organism evidence="2 4">
    <name type="scientific">Dracunculus medinensis</name>
    <name type="common">Guinea worm</name>
    <dbReference type="NCBI Taxonomy" id="318479"/>
    <lineage>
        <taxon>Eukaryota</taxon>
        <taxon>Metazoa</taxon>
        <taxon>Ecdysozoa</taxon>
        <taxon>Nematoda</taxon>
        <taxon>Chromadorea</taxon>
        <taxon>Rhabditida</taxon>
        <taxon>Spirurina</taxon>
        <taxon>Dracunculoidea</taxon>
        <taxon>Dracunculidae</taxon>
        <taxon>Dracunculus</taxon>
    </lineage>
</organism>
<dbReference type="AlphaFoldDB" id="A0A0N4U9T8"/>
<dbReference type="Proteomes" id="UP000038040">
    <property type="component" value="Unplaced"/>
</dbReference>
<proteinExistence type="predicted"/>
<accession>A0A0N4U9T8</accession>
<keyword evidence="3" id="KW-1185">Reference proteome</keyword>
<evidence type="ECO:0000313" key="3">
    <source>
        <dbReference type="Proteomes" id="UP000274756"/>
    </source>
</evidence>
<dbReference type="WBParaSite" id="DME_0000387101-mRNA-1">
    <property type="protein sequence ID" value="DME_0000387101-mRNA-1"/>
    <property type="gene ID" value="DME_0000387101"/>
</dbReference>
<evidence type="ECO:0000313" key="2">
    <source>
        <dbReference type="Proteomes" id="UP000038040"/>
    </source>
</evidence>
<gene>
    <name evidence="1" type="ORF">DME_LOCUS7876</name>
</gene>
<dbReference type="EMBL" id="UYYG01001163">
    <property type="protein sequence ID" value="VDN57903.1"/>
    <property type="molecule type" value="Genomic_DNA"/>
</dbReference>
<name>A0A0N4U9T8_DRAME</name>
<protein>
    <submittedName>
        <fullName evidence="1 4">Uncharacterized protein</fullName>
    </submittedName>
</protein>
<reference evidence="4" key="1">
    <citation type="submission" date="2017-02" db="UniProtKB">
        <authorList>
            <consortium name="WormBaseParasite"/>
        </authorList>
    </citation>
    <scope>IDENTIFICATION</scope>
</reference>